<dbReference type="InterPro" id="IPR011611">
    <property type="entry name" value="PfkB_dom"/>
</dbReference>
<dbReference type="SUPFAM" id="SSF53613">
    <property type="entry name" value="Ribokinase-like"/>
    <property type="match status" value="1"/>
</dbReference>
<keyword evidence="2" id="KW-0418">Kinase</keyword>
<dbReference type="AlphaFoldDB" id="A0A382IG77"/>
<evidence type="ECO:0000313" key="4">
    <source>
        <dbReference type="EMBL" id="SVB98660.1"/>
    </source>
</evidence>
<evidence type="ECO:0000259" key="3">
    <source>
        <dbReference type="Pfam" id="PF00294"/>
    </source>
</evidence>
<dbReference type="GO" id="GO:0005829">
    <property type="term" value="C:cytosol"/>
    <property type="evidence" value="ECO:0007669"/>
    <property type="project" value="TreeGrafter"/>
</dbReference>
<gene>
    <name evidence="4" type="ORF">METZ01_LOCUS251514</name>
</gene>
<dbReference type="PRINTS" id="PR00990">
    <property type="entry name" value="RIBOKINASE"/>
</dbReference>
<dbReference type="PANTHER" id="PTHR10584:SF166">
    <property type="entry name" value="RIBOKINASE"/>
    <property type="match status" value="1"/>
</dbReference>
<dbReference type="InterPro" id="IPR002139">
    <property type="entry name" value="Ribo/fructo_kinase"/>
</dbReference>
<dbReference type="GO" id="GO:0016301">
    <property type="term" value="F:kinase activity"/>
    <property type="evidence" value="ECO:0007669"/>
    <property type="project" value="UniProtKB-KW"/>
</dbReference>
<name>A0A382IG77_9ZZZZ</name>
<feature type="non-terminal residue" evidence="4">
    <location>
        <position position="175"/>
    </location>
</feature>
<dbReference type="PANTHER" id="PTHR10584">
    <property type="entry name" value="SUGAR KINASE"/>
    <property type="match status" value="1"/>
</dbReference>
<sequence>MSDQPNVVVLGSANLDIVVPVPHHPAIGETVLGGHHDRIPGGKGANQAVAAARLGARVAMVGRVGSDDAGRTLRTALQDAAVDCKHLAVDSQAPSGLALIGVDEDGDNTIIVSPGANNRVGPDDVAAAAPLLASAAVTLVQLEVPAMAVEAAVAAAVGKVVLNPAPASLLSAALL</sequence>
<protein>
    <recommendedName>
        <fullName evidence="3">Carbohydrate kinase PfkB domain-containing protein</fullName>
    </recommendedName>
</protein>
<accession>A0A382IG77</accession>
<dbReference type="Pfam" id="PF00294">
    <property type="entry name" value="PfkB"/>
    <property type="match status" value="1"/>
</dbReference>
<organism evidence="4">
    <name type="scientific">marine metagenome</name>
    <dbReference type="NCBI Taxonomy" id="408172"/>
    <lineage>
        <taxon>unclassified sequences</taxon>
        <taxon>metagenomes</taxon>
        <taxon>ecological metagenomes</taxon>
    </lineage>
</organism>
<feature type="domain" description="Carbohydrate kinase PfkB" evidence="3">
    <location>
        <begin position="6"/>
        <end position="158"/>
    </location>
</feature>
<dbReference type="InterPro" id="IPR029056">
    <property type="entry name" value="Ribokinase-like"/>
</dbReference>
<keyword evidence="1" id="KW-0808">Transferase</keyword>
<proteinExistence type="predicted"/>
<dbReference type="Gene3D" id="3.40.1190.20">
    <property type="match status" value="1"/>
</dbReference>
<evidence type="ECO:0000256" key="2">
    <source>
        <dbReference type="ARBA" id="ARBA00022777"/>
    </source>
</evidence>
<reference evidence="4" key="1">
    <citation type="submission" date="2018-05" db="EMBL/GenBank/DDBJ databases">
        <authorList>
            <person name="Lanie J.A."/>
            <person name="Ng W.-L."/>
            <person name="Kazmierczak K.M."/>
            <person name="Andrzejewski T.M."/>
            <person name="Davidsen T.M."/>
            <person name="Wayne K.J."/>
            <person name="Tettelin H."/>
            <person name="Glass J.I."/>
            <person name="Rusch D."/>
            <person name="Podicherti R."/>
            <person name="Tsui H.-C.T."/>
            <person name="Winkler M.E."/>
        </authorList>
    </citation>
    <scope>NUCLEOTIDE SEQUENCE</scope>
</reference>
<evidence type="ECO:0000256" key="1">
    <source>
        <dbReference type="ARBA" id="ARBA00022679"/>
    </source>
</evidence>
<dbReference type="EMBL" id="UINC01067212">
    <property type="protein sequence ID" value="SVB98660.1"/>
    <property type="molecule type" value="Genomic_DNA"/>
</dbReference>
<dbReference type="GO" id="GO:0006796">
    <property type="term" value="P:phosphate-containing compound metabolic process"/>
    <property type="evidence" value="ECO:0007669"/>
    <property type="project" value="UniProtKB-ARBA"/>
</dbReference>